<comment type="similarity">
    <text evidence="1">Belongs to the peptidase A1 family.</text>
</comment>
<dbReference type="EMBL" id="JAKWBI020000386">
    <property type="protein sequence ID" value="KAJ2895645.1"/>
    <property type="molecule type" value="Genomic_DNA"/>
</dbReference>
<dbReference type="SUPFAM" id="SSF50630">
    <property type="entry name" value="Acid proteases"/>
    <property type="match status" value="1"/>
</dbReference>
<dbReference type="Pfam" id="PF00026">
    <property type="entry name" value="Asp"/>
    <property type="match status" value="2"/>
</dbReference>
<evidence type="ECO:0000256" key="2">
    <source>
        <dbReference type="SAM" id="MobiDB-lite"/>
    </source>
</evidence>
<dbReference type="InterPro" id="IPR033121">
    <property type="entry name" value="PEPTIDASE_A1"/>
</dbReference>
<dbReference type="PRINTS" id="PR00792">
    <property type="entry name" value="PEPSIN"/>
</dbReference>
<gene>
    <name evidence="4" type="ORF">MKZ38_006284</name>
</gene>
<keyword evidence="5" id="KW-1185">Reference proteome</keyword>
<protein>
    <recommendedName>
        <fullName evidence="3">Peptidase A1 domain-containing protein</fullName>
    </recommendedName>
</protein>
<comment type="caution">
    <text evidence="4">The sequence shown here is derived from an EMBL/GenBank/DDBJ whole genome shotgun (WGS) entry which is preliminary data.</text>
</comment>
<evidence type="ECO:0000313" key="4">
    <source>
        <dbReference type="EMBL" id="KAJ2895645.1"/>
    </source>
</evidence>
<dbReference type="GO" id="GO:0006508">
    <property type="term" value="P:proteolysis"/>
    <property type="evidence" value="ECO:0007669"/>
    <property type="project" value="InterPro"/>
</dbReference>
<feature type="region of interest" description="Disordered" evidence="2">
    <location>
        <begin position="71"/>
        <end position="129"/>
    </location>
</feature>
<dbReference type="Gene3D" id="2.40.70.10">
    <property type="entry name" value="Acid Proteases"/>
    <property type="match status" value="2"/>
</dbReference>
<feature type="domain" description="Peptidase A1" evidence="3">
    <location>
        <begin position="98"/>
        <end position="408"/>
    </location>
</feature>
<dbReference type="GO" id="GO:0004190">
    <property type="term" value="F:aspartic-type endopeptidase activity"/>
    <property type="evidence" value="ECO:0007669"/>
    <property type="project" value="InterPro"/>
</dbReference>
<dbReference type="AlphaFoldDB" id="A0AAD5RJN7"/>
<evidence type="ECO:0000313" key="5">
    <source>
        <dbReference type="Proteomes" id="UP001201980"/>
    </source>
</evidence>
<dbReference type="PROSITE" id="PS51767">
    <property type="entry name" value="PEPTIDASE_A1"/>
    <property type="match status" value="1"/>
</dbReference>
<evidence type="ECO:0000256" key="1">
    <source>
        <dbReference type="ARBA" id="ARBA00007447"/>
    </source>
</evidence>
<dbReference type="Proteomes" id="UP001201980">
    <property type="component" value="Unassembled WGS sequence"/>
</dbReference>
<dbReference type="PANTHER" id="PTHR47966:SF2">
    <property type="entry name" value="ASPERGILLOPEPSIN-1-RELATED"/>
    <property type="match status" value="1"/>
</dbReference>
<accession>A0AAD5RJN7</accession>
<dbReference type="PANTHER" id="PTHR47966">
    <property type="entry name" value="BETA-SITE APP-CLEAVING ENZYME, ISOFORM A-RELATED"/>
    <property type="match status" value="1"/>
</dbReference>
<dbReference type="InterPro" id="IPR001461">
    <property type="entry name" value="Aspartic_peptidase_A1"/>
</dbReference>
<reference evidence="4" key="1">
    <citation type="submission" date="2022-07" db="EMBL/GenBank/DDBJ databases">
        <title>Draft genome sequence of Zalerion maritima ATCC 34329, a (micro)plastics degrading marine fungus.</title>
        <authorList>
            <person name="Paco A."/>
            <person name="Goncalves M.F.M."/>
            <person name="Rocha-Santos T.A.P."/>
            <person name="Alves A."/>
        </authorList>
    </citation>
    <scope>NUCLEOTIDE SEQUENCE</scope>
    <source>
        <strain evidence="4">ATCC 34329</strain>
    </source>
</reference>
<evidence type="ECO:0000259" key="3">
    <source>
        <dbReference type="PROSITE" id="PS51767"/>
    </source>
</evidence>
<name>A0AAD5RJN7_9PEZI</name>
<proteinExistence type="inferred from homology"/>
<dbReference type="InterPro" id="IPR021109">
    <property type="entry name" value="Peptidase_aspartic_dom_sf"/>
</dbReference>
<organism evidence="4 5">
    <name type="scientific">Zalerion maritima</name>
    <dbReference type="NCBI Taxonomy" id="339359"/>
    <lineage>
        <taxon>Eukaryota</taxon>
        <taxon>Fungi</taxon>
        <taxon>Dikarya</taxon>
        <taxon>Ascomycota</taxon>
        <taxon>Pezizomycotina</taxon>
        <taxon>Sordariomycetes</taxon>
        <taxon>Lulworthiomycetidae</taxon>
        <taxon>Lulworthiales</taxon>
        <taxon>Lulworthiaceae</taxon>
        <taxon>Zalerion</taxon>
    </lineage>
</organism>
<feature type="compositionally biased region" description="Gly residues" evidence="2">
    <location>
        <begin position="71"/>
        <end position="94"/>
    </location>
</feature>
<sequence length="408" mass="42991">MGHLVAQPHKRALLEIQVLEGQTFKIGQISNPNFRGATFATGLLDLFRAYSKFGIMLGLLPCDVGGENGGGGDNNGGNNGGNGEDVTGGTGVLPGGDENSPVDFDDPSFNGTLPDDNDDGAGDVDTIPDANDKQFLCPVQIGTPSQTLNLNFDTGSSVLCVFSTETPASQVTGQTLYDPSLSSTSQELEGEAWKIRRNQRRPGSFQPTQQSTFWQNALQTLAMPLFSANLKAQAAGNYNFGFIDPTEFTGEISFVPVNTTQGFWEFGSPGFGVGGSDVVSSSHQTIADTGTTLLLLPGDIVAEYYGQVPGAVDNTKTIGGWTIPCGADLPDMFGGIQASAGLPSVCNRDQGDTRKDHLRTDDFAVDVMTSGKSTLLGSRSQNMYELLPICLALCQWKDAGACGKASSE</sequence>